<name>A0A059F1X8_9MICR</name>
<reference evidence="2" key="1">
    <citation type="submission" date="2013-02" db="EMBL/GenBank/DDBJ databases">
        <authorList>
            <consortium name="The Broad Institute Genome Sequencing Platform"/>
            <person name="Cuomo C."/>
            <person name="Becnel J."/>
            <person name="Sanscrainte N."/>
            <person name="Walker B."/>
            <person name="Young S.K."/>
            <person name="Zeng Q."/>
            <person name="Gargeya S."/>
            <person name="Fitzgerald M."/>
            <person name="Haas B."/>
            <person name="Abouelleil A."/>
            <person name="Alvarado L."/>
            <person name="Arachchi H.M."/>
            <person name="Berlin A.M."/>
            <person name="Chapman S.B."/>
            <person name="Dewar J."/>
            <person name="Goldberg J."/>
            <person name="Griggs A."/>
            <person name="Gujja S."/>
            <person name="Hansen M."/>
            <person name="Howarth C."/>
            <person name="Imamovic A."/>
            <person name="Larimer J."/>
            <person name="McCowan C."/>
            <person name="Murphy C."/>
            <person name="Neiman D."/>
            <person name="Pearson M."/>
            <person name="Priest M."/>
            <person name="Roberts A."/>
            <person name="Saif S."/>
            <person name="Shea T."/>
            <person name="Sisk P."/>
            <person name="Sykes S."/>
            <person name="Wortman J."/>
            <person name="Nusbaum C."/>
            <person name="Birren B."/>
        </authorList>
    </citation>
    <scope>NUCLEOTIDE SEQUENCE [LARGE SCALE GENOMIC DNA]</scope>
    <source>
        <strain evidence="2">PRA339</strain>
    </source>
</reference>
<accession>A0A059F1X8</accession>
<gene>
    <name evidence="1" type="ORF">H312_01506</name>
</gene>
<dbReference type="EMBL" id="KK365151">
    <property type="protein sequence ID" value="KCZ81082.1"/>
    <property type="molecule type" value="Genomic_DNA"/>
</dbReference>
<protein>
    <submittedName>
        <fullName evidence="1">Uncharacterized protein</fullName>
    </submittedName>
</protein>
<organism evidence="1 2">
    <name type="scientific">Anncaliia algerae PRA339</name>
    <dbReference type="NCBI Taxonomy" id="1288291"/>
    <lineage>
        <taxon>Eukaryota</taxon>
        <taxon>Fungi</taxon>
        <taxon>Fungi incertae sedis</taxon>
        <taxon>Microsporidia</taxon>
        <taxon>Tubulinosematoidea</taxon>
        <taxon>Tubulinosematidae</taxon>
        <taxon>Anncaliia</taxon>
    </lineage>
</organism>
<sequence>MKIVEIFKKELHKSYKETPRLQQNIIKINKYIQTNKYNSPILFISLSFIKGTEIISKSVDTLIKIVSIP</sequence>
<evidence type="ECO:0000313" key="2">
    <source>
        <dbReference type="Proteomes" id="UP000030655"/>
    </source>
</evidence>
<evidence type="ECO:0000313" key="1">
    <source>
        <dbReference type="EMBL" id="KCZ81082.1"/>
    </source>
</evidence>
<reference evidence="1 2" key="2">
    <citation type="submission" date="2014-03" db="EMBL/GenBank/DDBJ databases">
        <title>The Genome Sequence of Anncaliia algerae insect isolate PRA339.</title>
        <authorList>
            <consortium name="The Broad Institute Genome Sequencing Platform"/>
            <consortium name="The Broad Institute Genome Sequencing Center for Infectious Disease"/>
            <person name="Cuomo C."/>
            <person name="Becnel J."/>
            <person name="Sanscrainte N."/>
            <person name="Walker B."/>
            <person name="Young S.K."/>
            <person name="Zeng Q."/>
            <person name="Gargeya S."/>
            <person name="Fitzgerald M."/>
            <person name="Haas B."/>
            <person name="Abouelleil A."/>
            <person name="Alvarado L."/>
            <person name="Arachchi H.M."/>
            <person name="Berlin A.M."/>
            <person name="Chapman S.B."/>
            <person name="Dewar J."/>
            <person name="Goldberg J."/>
            <person name="Griggs A."/>
            <person name="Gujja S."/>
            <person name="Hansen M."/>
            <person name="Howarth C."/>
            <person name="Imamovic A."/>
            <person name="Larimer J."/>
            <person name="McCowan C."/>
            <person name="Murphy C."/>
            <person name="Neiman D."/>
            <person name="Pearson M."/>
            <person name="Priest M."/>
            <person name="Roberts A."/>
            <person name="Saif S."/>
            <person name="Shea T."/>
            <person name="Sisk P."/>
            <person name="Sykes S."/>
            <person name="Wortman J."/>
            <person name="Nusbaum C."/>
            <person name="Birren B."/>
        </authorList>
    </citation>
    <scope>NUCLEOTIDE SEQUENCE [LARGE SCALE GENOMIC DNA]</scope>
    <source>
        <strain evidence="1 2">PRA339</strain>
    </source>
</reference>
<dbReference type="VEuPathDB" id="MicrosporidiaDB:H312_01506"/>
<dbReference type="AlphaFoldDB" id="A0A059F1X8"/>
<feature type="non-terminal residue" evidence="1">
    <location>
        <position position="69"/>
    </location>
</feature>
<dbReference type="Proteomes" id="UP000030655">
    <property type="component" value="Unassembled WGS sequence"/>
</dbReference>
<dbReference type="HOGENOM" id="CLU_2782653_0_0_1"/>
<keyword evidence="2" id="KW-1185">Reference proteome</keyword>
<proteinExistence type="predicted"/>